<feature type="domain" description="Peptidase M15A C-terminal" evidence="1">
    <location>
        <begin position="119"/>
        <end position="235"/>
    </location>
</feature>
<reference evidence="2" key="1">
    <citation type="submission" date="2022-06" db="EMBL/GenBank/DDBJ databases">
        <title>Nostosin G and Spiroidesin B from the Cyanobacterium Dolichospermum sp. NIES-1697.</title>
        <authorList>
            <person name="Phan C.-S."/>
            <person name="Mehjabin J.J."/>
            <person name="Anas A.R.J."/>
            <person name="Hayasaka M."/>
            <person name="Onoki R."/>
            <person name="Wang J."/>
            <person name="Umezawa T."/>
            <person name="Washio K."/>
            <person name="Morikawa M."/>
            <person name="Okino T."/>
        </authorList>
    </citation>
    <scope>NUCLEOTIDE SEQUENCE</scope>
    <source>
        <strain evidence="2">NIES-1697</strain>
    </source>
</reference>
<protein>
    <submittedName>
        <fullName evidence="2">D-Ala-D-Ala carboxypeptidase family metallohydrolase</fullName>
    </submittedName>
</protein>
<evidence type="ECO:0000313" key="2">
    <source>
        <dbReference type="EMBL" id="UUO14622.1"/>
    </source>
</evidence>
<dbReference type="InterPro" id="IPR009045">
    <property type="entry name" value="Zn_M74/Hedgehog-like"/>
</dbReference>
<dbReference type="Proteomes" id="UP001057561">
    <property type="component" value="Chromosome"/>
</dbReference>
<dbReference type="SUPFAM" id="SSF55166">
    <property type="entry name" value="Hedgehog/DD-peptidase"/>
    <property type="match status" value="1"/>
</dbReference>
<evidence type="ECO:0000259" key="1">
    <source>
        <dbReference type="Pfam" id="PF08291"/>
    </source>
</evidence>
<dbReference type="GO" id="GO:0004180">
    <property type="term" value="F:carboxypeptidase activity"/>
    <property type="evidence" value="ECO:0007669"/>
    <property type="project" value="UniProtKB-KW"/>
</dbReference>
<organism evidence="2 3">
    <name type="scientific">Dolichospermum heterosporum TAC447</name>
    <dbReference type="NCBI Taxonomy" id="747523"/>
    <lineage>
        <taxon>Bacteria</taxon>
        <taxon>Bacillati</taxon>
        <taxon>Cyanobacteriota</taxon>
        <taxon>Cyanophyceae</taxon>
        <taxon>Nostocales</taxon>
        <taxon>Aphanizomenonaceae</taxon>
        <taxon>Dolichospermum</taxon>
        <taxon>Dolichospermum heterosporum</taxon>
    </lineage>
</organism>
<keyword evidence="3" id="KW-1185">Reference proteome</keyword>
<keyword evidence="2" id="KW-0378">Hydrolase</keyword>
<evidence type="ECO:0000313" key="3">
    <source>
        <dbReference type="Proteomes" id="UP001057561"/>
    </source>
</evidence>
<name>A0ABY5LV58_9CYAN</name>
<sequence length="246" mass="27171">MTEIKTLQDFIKLNSPAILITEANPSLVIHIQKLLNIEADGIVGELTKQAFIEFKEDNNLQYPLGLGVTTAKELLKLVDNEDSGYEDSLALPVLNKAAGSKTGAFMKLPGGEIVYANQYIVEGIPLTWGEATKNCTRIPTSSEYVANAIKLARTWGEVRDKFGSPMTITSGYRPPSVNRSVGGAKNSQHLYFRALDIVPLNKDFKRLWEVLKISDFTGLGDAVFMGKNKGFFHVDTRPGNRVIFAY</sequence>
<dbReference type="EMBL" id="CP099464">
    <property type="protein sequence ID" value="UUO14622.1"/>
    <property type="molecule type" value="Genomic_DNA"/>
</dbReference>
<dbReference type="RefSeq" id="WP_027401839.1">
    <property type="nucleotide sequence ID" value="NZ_CP099464.1"/>
</dbReference>
<proteinExistence type="predicted"/>
<dbReference type="InterPro" id="IPR013230">
    <property type="entry name" value="Peptidase_M15A_C"/>
</dbReference>
<accession>A0ABY5LV58</accession>
<gene>
    <name evidence="2" type="ORF">NG743_21725</name>
</gene>
<keyword evidence="2" id="KW-0645">Protease</keyword>
<dbReference type="Pfam" id="PF08291">
    <property type="entry name" value="Peptidase_M15_3"/>
    <property type="match status" value="1"/>
</dbReference>
<dbReference type="Gene3D" id="3.30.1380.10">
    <property type="match status" value="1"/>
</dbReference>
<keyword evidence="2" id="KW-0121">Carboxypeptidase</keyword>